<evidence type="ECO:0000313" key="1">
    <source>
        <dbReference type="EMBL" id="PBK60525.1"/>
    </source>
</evidence>
<reference evidence="2" key="1">
    <citation type="journal article" date="2017" name="Nat. Ecol. Evol.">
        <title>Genome expansion and lineage-specific genetic innovations in the forest pathogenic fungi Armillaria.</title>
        <authorList>
            <person name="Sipos G."/>
            <person name="Prasanna A.N."/>
            <person name="Walter M.C."/>
            <person name="O'Connor E."/>
            <person name="Balint B."/>
            <person name="Krizsan K."/>
            <person name="Kiss B."/>
            <person name="Hess J."/>
            <person name="Varga T."/>
            <person name="Slot J."/>
            <person name="Riley R."/>
            <person name="Boka B."/>
            <person name="Rigling D."/>
            <person name="Barry K."/>
            <person name="Lee J."/>
            <person name="Mihaltcheva S."/>
            <person name="LaButti K."/>
            <person name="Lipzen A."/>
            <person name="Waldron R."/>
            <person name="Moloney N.M."/>
            <person name="Sperisen C."/>
            <person name="Kredics L."/>
            <person name="Vagvoelgyi C."/>
            <person name="Patrignani A."/>
            <person name="Fitzpatrick D."/>
            <person name="Nagy I."/>
            <person name="Doyle S."/>
            <person name="Anderson J.B."/>
            <person name="Grigoriev I.V."/>
            <person name="Gueldener U."/>
            <person name="Muensterkoetter M."/>
            <person name="Nagy L.G."/>
        </authorList>
    </citation>
    <scope>NUCLEOTIDE SEQUENCE [LARGE SCALE GENOMIC DNA]</scope>
    <source>
        <strain evidence="2">28-4</strain>
    </source>
</reference>
<keyword evidence="2" id="KW-1185">Reference proteome</keyword>
<dbReference type="EMBL" id="KZ293485">
    <property type="protein sequence ID" value="PBK60525.1"/>
    <property type="molecule type" value="Genomic_DNA"/>
</dbReference>
<protein>
    <submittedName>
        <fullName evidence="1">Uncharacterized protein</fullName>
    </submittedName>
</protein>
<evidence type="ECO:0000313" key="2">
    <source>
        <dbReference type="Proteomes" id="UP000218334"/>
    </source>
</evidence>
<dbReference type="STRING" id="1076256.A0A2H3ANX2"/>
<dbReference type="AlphaFoldDB" id="A0A2H3ANX2"/>
<gene>
    <name evidence="1" type="ORF">ARMSODRAFT_982198</name>
</gene>
<proteinExistence type="predicted"/>
<dbReference type="Proteomes" id="UP000218334">
    <property type="component" value="Unassembled WGS sequence"/>
</dbReference>
<sequence length="273" mass="29980">MSSVPPSSTSSFQSIDAEYHITTTTTTVVHPPHRGTTPVAQSPPCFTLATPVQGFTIKREATPSTPLRSQSIKLNLARSPVTTPGFNHKATPFSPPASPTKACHSGQYLLKSAVETRGPATLSFEQLCPRIPHPDEFAEPDSLYPPVKKWYTVTVSQDVGIFSSWLDVVACICGVPHPAQVAHPTYSQALAEYRRQYDIGEVKIILIPGSTWAQEAAQVQANGIQDKYDDEYDGLMYDEEVEDAIYEAEVYAKAQKAYDDVLITHGFLIPKKK</sequence>
<organism evidence="1 2">
    <name type="scientific">Armillaria solidipes</name>
    <dbReference type="NCBI Taxonomy" id="1076256"/>
    <lineage>
        <taxon>Eukaryota</taxon>
        <taxon>Fungi</taxon>
        <taxon>Dikarya</taxon>
        <taxon>Basidiomycota</taxon>
        <taxon>Agaricomycotina</taxon>
        <taxon>Agaricomycetes</taxon>
        <taxon>Agaricomycetidae</taxon>
        <taxon>Agaricales</taxon>
        <taxon>Marasmiineae</taxon>
        <taxon>Physalacriaceae</taxon>
        <taxon>Armillaria</taxon>
    </lineage>
</organism>
<name>A0A2H3ANX2_9AGAR</name>
<accession>A0A2H3ANX2</accession>